<dbReference type="GeneID" id="59344383"/>
<sequence length="219" mass="24314">MDLTKSSRSLIVQLDETEPQHSHHLRRKKSFYRVSAPAAQSPVIAEVEMAIDIPPMRPQSMMALQPKASSVISHNRSQSQPNTLRLGHPRRPYYSAIRPGMSTSRPSSPPNSYSPPTAVDDSMDVDDGPPVAPAISPRRSSFRLGFGAYAQQSSGFSVTGEMEMRMALAAIAREEEARQTDSDSRPHHQHHHHLGKGSVGRQVKKLRKGLRDLVRRKPS</sequence>
<evidence type="ECO:0000313" key="3">
    <source>
        <dbReference type="Proteomes" id="UP000636479"/>
    </source>
</evidence>
<organism evidence="2 3">
    <name type="scientific">Mycena indigotica</name>
    <dbReference type="NCBI Taxonomy" id="2126181"/>
    <lineage>
        <taxon>Eukaryota</taxon>
        <taxon>Fungi</taxon>
        <taxon>Dikarya</taxon>
        <taxon>Basidiomycota</taxon>
        <taxon>Agaricomycotina</taxon>
        <taxon>Agaricomycetes</taxon>
        <taxon>Agaricomycetidae</taxon>
        <taxon>Agaricales</taxon>
        <taxon>Marasmiineae</taxon>
        <taxon>Mycenaceae</taxon>
        <taxon>Mycena</taxon>
    </lineage>
</organism>
<reference evidence="2" key="1">
    <citation type="submission" date="2020-05" db="EMBL/GenBank/DDBJ databases">
        <title>Mycena genomes resolve the evolution of fungal bioluminescence.</title>
        <authorList>
            <person name="Tsai I.J."/>
        </authorList>
    </citation>
    <scope>NUCLEOTIDE SEQUENCE</scope>
    <source>
        <strain evidence="2">171206Taipei</strain>
    </source>
</reference>
<dbReference type="Proteomes" id="UP000636479">
    <property type="component" value="Unassembled WGS sequence"/>
</dbReference>
<feature type="compositionally biased region" description="Polar residues" evidence="1">
    <location>
        <begin position="67"/>
        <end position="83"/>
    </location>
</feature>
<gene>
    <name evidence="2" type="ORF">MIND_00507400</name>
</gene>
<feature type="region of interest" description="Disordered" evidence="1">
    <location>
        <begin position="173"/>
        <end position="219"/>
    </location>
</feature>
<accession>A0A8H6SXV4</accession>
<comment type="caution">
    <text evidence="2">The sequence shown here is derived from an EMBL/GenBank/DDBJ whole genome shotgun (WGS) entry which is preliminary data.</text>
</comment>
<dbReference type="RefSeq" id="XP_037222159.1">
    <property type="nucleotide sequence ID" value="XM_037361867.1"/>
</dbReference>
<evidence type="ECO:0000256" key="1">
    <source>
        <dbReference type="SAM" id="MobiDB-lite"/>
    </source>
</evidence>
<feature type="region of interest" description="Disordered" evidence="1">
    <location>
        <begin position="65"/>
        <end position="138"/>
    </location>
</feature>
<evidence type="ECO:0000313" key="2">
    <source>
        <dbReference type="EMBL" id="KAF7307140.1"/>
    </source>
</evidence>
<dbReference type="EMBL" id="JACAZF010000004">
    <property type="protein sequence ID" value="KAF7307140.1"/>
    <property type="molecule type" value="Genomic_DNA"/>
</dbReference>
<feature type="compositionally biased region" description="Basic and acidic residues" evidence="1">
    <location>
        <begin position="209"/>
        <end position="219"/>
    </location>
</feature>
<proteinExistence type="predicted"/>
<dbReference type="OrthoDB" id="2687560at2759"/>
<name>A0A8H6SXV4_9AGAR</name>
<dbReference type="AlphaFoldDB" id="A0A8H6SXV4"/>
<keyword evidence="3" id="KW-1185">Reference proteome</keyword>
<protein>
    <submittedName>
        <fullName evidence="2">Uncharacterized protein</fullName>
    </submittedName>
</protein>
<feature type="compositionally biased region" description="Basic and acidic residues" evidence="1">
    <location>
        <begin position="173"/>
        <end position="186"/>
    </location>
</feature>